<evidence type="ECO:0000256" key="1">
    <source>
        <dbReference type="SAM" id="MobiDB-lite"/>
    </source>
</evidence>
<dbReference type="AlphaFoldDB" id="A0AAV2TPD0"/>
<dbReference type="EMBL" id="CAXLJL010000478">
    <property type="protein sequence ID" value="CAL5138109.1"/>
    <property type="molecule type" value="Genomic_DNA"/>
</dbReference>
<sequence length="273" mass="30331">MASNDSGGKLTDCKILADAQVNEEGPGGTAVVKSESDFVLRSPNSDEETSNPTEAERSVSLSSPQETPLLGLFFKFRPCSIAKYLQDRRLLPSRRACVCGHVMRVQELTRSNDGCVLRCTRCKAKASIRNGTFFSKSRLSLTQITQLCFLFVMETPVSLAAALTGVSFSLAAQWYSSCQEVCAAKLLHLSGQANECDIVRLGQSLVTQLKSNLSAERWSAVAERLENMCGSHPVQYWAPLIELQYRMENRFSNYTVFKNFETFLTHVSEIYPV</sequence>
<gene>
    <name evidence="2" type="ORF">CDAUBV1_LOCUS12728</name>
</gene>
<proteinExistence type="predicted"/>
<comment type="caution">
    <text evidence="2">The sequence shown here is derived from an EMBL/GenBank/DDBJ whole genome shotgun (WGS) entry which is preliminary data.</text>
</comment>
<protein>
    <submittedName>
        <fullName evidence="2">Uncharacterized protein</fullName>
    </submittedName>
</protein>
<accession>A0AAV2TPD0</accession>
<organism evidence="2 3">
    <name type="scientific">Calicophoron daubneyi</name>
    <name type="common">Rumen fluke</name>
    <name type="synonym">Paramphistomum daubneyi</name>
    <dbReference type="NCBI Taxonomy" id="300641"/>
    <lineage>
        <taxon>Eukaryota</taxon>
        <taxon>Metazoa</taxon>
        <taxon>Spiralia</taxon>
        <taxon>Lophotrochozoa</taxon>
        <taxon>Platyhelminthes</taxon>
        <taxon>Trematoda</taxon>
        <taxon>Digenea</taxon>
        <taxon>Plagiorchiida</taxon>
        <taxon>Pronocephalata</taxon>
        <taxon>Paramphistomoidea</taxon>
        <taxon>Paramphistomidae</taxon>
        <taxon>Calicophoron</taxon>
    </lineage>
</organism>
<feature type="region of interest" description="Disordered" evidence="1">
    <location>
        <begin position="24"/>
        <end position="62"/>
    </location>
</feature>
<reference evidence="2" key="1">
    <citation type="submission" date="2024-06" db="EMBL/GenBank/DDBJ databases">
        <authorList>
            <person name="Liu X."/>
            <person name="Lenzi L."/>
            <person name="Haldenby T S."/>
            <person name="Uol C."/>
        </authorList>
    </citation>
    <scope>NUCLEOTIDE SEQUENCE</scope>
</reference>
<evidence type="ECO:0000313" key="2">
    <source>
        <dbReference type="EMBL" id="CAL5138109.1"/>
    </source>
</evidence>
<dbReference type="Proteomes" id="UP001497525">
    <property type="component" value="Unassembled WGS sequence"/>
</dbReference>
<evidence type="ECO:0000313" key="3">
    <source>
        <dbReference type="Proteomes" id="UP001497525"/>
    </source>
</evidence>
<name>A0AAV2TPD0_CALDB</name>